<dbReference type="PANTHER" id="PTHR47723:SF23">
    <property type="entry name" value="REVERSE TRANSCRIPTASE-LIKE PROTEIN"/>
    <property type="match status" value="1"/>
</dbReference>
<evidence type="ECO:0000259" key="1">
    <source>
        <dbReference type="Pfam" id="PF13456"/>
    </source>
</evidence>
<protein>
    <submittedName>
        <fullName evidence="3">Uncharacterized protein</fullName>
    </submittedName>
</protein>
<dbReference type="InterPro" id="IPR044730">
    <property type="entry name" value="RNase_H-like_dom_plant"/>
</dbReference>
<dbReference type="Pfam" id="PF13966">
    <property type="entry name" value="zf-RVT"/>
    <property type="match status" value="1"/>
</dbReference>
<dbReference type="AlphaFoldDB" id="A0A6J5WQK7"/>
<feature type="domain" description="Reverse transcriptase zinc-binding" evidence="2">
    <location>
        <begin position="74"/>
        <end position="129"/>
    </location>
</feature>
<feature type="domain" description="RNase H type-1" evidence="1">
    <location>
        <begin position="169"/>
        <end position="287"/>
    </location>
</feature>
<name>A0A6J5WQK7_PRUAR</name>
<dbReference type="EMBL" id="CAEKKB010000003">
    <property type="protein sequence ID" value="CAB4302327.1"/>
    <property type="molecule type" value="Genomic_DNA"/>
</dbReference>
<sequence>MGDSLMHLLGIPPLVAFFIHAKVAKFINNCRWDLLVNFVRAFPHLATFIEAIVLPIESCADHLIWTGAMSGILSAKEAYLWLSSHNAFMPWSKVIWDEALQPKKSMVVWKALQSRLLTDEFLQKRGVSLSFSFLSADIPSFGFFASHSVSSQVYSCVVVSSPTGWVKVNIDGSCKASGTCFGGVFRNSEGKVLSVFASNQDKSSSTAAEVLAFLEAIRVAWVRDWKHVWLETDSSLVVHCFSSTSYSIPWFLHTEWHNCLWRIKQMNFFCTHIYREGNCVADMLANFGADNRAYYWRDSLPLWAATAYAKDLVGFPMFRFC</sequence>
<dbReference type="InterPro" id="IPR012337">
    <property type="entry name" value="RNaseH-like_sf"/>
</dbReference>
<dbReference type="InterPro" id="IPR002156">
    <property type="entry name" value="RNaseH_domain"/>
</dbReference>
<dbReference type="SUPFAM" id="SSF53098">
    <property type="entry name" value="Ribonuclease H-like"/>
    <property type="match status" value="1"/>
</dbReference>
<dbReference type="Pfam" id="PF13456">
    <property type="entry name" value="RVT_3"/>
    <property type="match status" value="1"/>
</dbReference>
<evidence type="ECO:0000313" key="3">
    <source>
        <dbReference type="EMBL" id="CAB4302327.1"/>
    </source>
</evidence>
<evidence type="ECO:0000313" key="4">
    <source>
        <dbReference type="Proteomes" id="UP000507245"/>
    </source>
</evidence>
<dbReference type="GO" id="GO:0003676">
    <property type="term" value="F:nucleic acid binding"/>
    <property type="evidence" value="ECO:0007669"/>
    <property type="project" value="InterPro"/>
</dbReference>
<evidence type="ECO:0000259" key="2">
    <source>
        <dbReference type="Pfam" id="PF13966"/>
    </source>
</evidence>
<dbReference type="InterPro" id="IPR053151">
    <property type="entry name" value="RNase_H-like"/>
</dbReference>
<dbReference type="OrthoDB" id="1166390at2759"/>
<organism evidence="3 4">
    <name type="scientific">Prunus armeniaca</name>
    <name type="common">Apricot</name>
    <name type="synonym">Armeniaca vulgaris</name>
    <dbReference type="NCBI Taxonomy" id="36596"/>
    <lineage>
        <taxon>Eukaryota</taxon>
        <taxon>Viridiplantae</taxon>
        <taxon>Streptophyta</taxon>
        <taxon>Embryophyta</taxon>
        <taxon>Tracheophyta</taxon>
        <taxon>Spermatophyta</taxon>
        <taxon>Magnoliopsida</taxon>
        <taxon>eudicotyledons</taxon>
        <taxon>Gunneridae</taxon>
        <taxon>Pentapetalae</taxon>
        <taxon>rosids</taxon>
        <taxon>fabids</taxon>
        <taxon>Rosales</taxon>
        <taxon>Rosaceae</taxon>
        <taxon>Amygdaloideae</taxon>
        <taxon>Amygdaleae</taxon>
        <taxon>Prunus</taxon>
    </lineage>
</organism>
<dbReference type="CDD" id="cd06222">
    <property type="entry name" value="RNase_H_like"/>
    <property type="match status" value="1"/>
</dbReference>
<gene>
    <name evidence="3" type="ORF">ORAREDHAP_LOCUS18020</name>
</gene>
<dbReference type="Proteomes" id="UP000507245">
    <property type="component" value="Unassembled WGS sequence"/>
</dbReference>
<dbReference type="GO" id="GO:0004523">
    <property type="term" value="F:RNA-DNA hybrid ribonuclease activity"/>
    <property type="evidence" value="ECO:0007669"/>
    <property type="project" value="InterPro"/>
</dbReference>
<dbReference type="PANTHER" id="PTHR47723">
    <property type="entry name" value="OS05G0353850 PROTEIN"/>
    <property type="match status" value="1"/>
</dbReference>
<proteinExistence type="predicted"/>
<dbReference type="InterPro" id="IPR036397">
    <property type="entry name" value="RNaseH_sf"/>
</dbReference>
<reference evidence="4" key="1">
    <citation type="journal article" date="2020" name="Genome Biol.">
        <title>Gamete binning: chromosome-level and haplotype-resolved genome assembly enabled by high-throughput single-cell sequencing of gamete genomes.</title>
        <authorList>
            <person name="Campoy J.A."/>
            <person name="Sun H."/>
            <person name="Goel M."/>
            <person name="Jiao W.-B."/>
            <person name="Folz-Donahue K."/>
            <person name="Wang N."/>
            <person name="Rubio M."/>
            <person name="Liu C."/>
            <person name="Kukat C."/>
            <person name="Ruiz D."/>
            <person name="Huettel B."/>
            <person name="Schneeberger K."/>
        </authorList>
    </citation>
    <scope>NUCLEOTIDE SEQUENCE [LARGE SCALE GENOMIC DNA]</scope>
    <source>
        <strain evidence="4">cv. Rojo Pasion</strain>
    </source>
</reference>
<keyword evidence="4" id="KW-1185">Reference proteome</keyword>
<dbReference type="InterPro" id="IPR026960">
    <property type="entry name" value="RVT-Znf"/>
</dbReference>
<accession>A0A6J5WQK7</accession>
<dbReference type="Gene3D" id="3.30.420.10">
    <property type="entry name" value="Ribonuclease H-like superfamily/Ribonuclease H"/>
    <property type="match status" value="1"/>
</dbReference>